<proteinExistence type="predicted"/>
<evidence type="ECO:0000256" key="1">
    <source>
        <dbReference type="SAM" id="MobiDB-lite"/>
    </source>
</evidence>
<feature type="compositionally biased region" description="Basic and acidic residues" evidence="1">
    <location>
        <begin position="67"/>
        <end position="80"/>
    </location>
</feature>
<gene>
    <name evidence="2" type="ORF">BOLC3T17610H</name>
</gene>
<dbReference type="EMBL" id="LR031872">
    <property type="protein sequence ID" value="VDC94268.1"/>
    <property type="molecule type" value="Genomic_DNA"/>
</dbReference>
<protein>
    <submittedName>
        <fullName evidence="2">Uncharacterized protein</fullName>
    </submittedName>
</protein>
<reference evidence="2" key="1">
    <citation type="submission" date="2018-11" db="EMBL/GenBank/DDBJ databases">
        <authorList>
            <consortium name="Genoscope - CEA"/>
            <person name="William W."/>
        </authorList>
    </citation>
    <scope>NUCLEOTIDE SEQUENCE</scope>
</reference>
<sequence>MDGCTSKQERRSMRSVNKETSTEKGRGRRPMRREMDEREKLMFEKLRNLERQRECGGKNGRRLEKKKKVDERDEAKTTTTTTEERVYWKLIVEEMCVERAMRDEAIEKWKQL</sequence>
<dbReference type="AlphaFoldDB" id="A0A3P6BE40"/>
<evidence type="ECO:0000313" key="2">
    <source>
        <dbReference type="EMBL" id="VDC94268.1"/>
    </source>
</evidence>
<feature type="region of interest" description="Disordered" evidence="1">
    <location>
        <begin position="48"/>
        <end position="80"/>
    </location>
</feature>
<organism evidence="2">
    <name type="scientific">Brassica oleracea</name>
    <name type="common">Wild cabbage</name>
    <dbReference type="NCBI Taxonomy" id="3712"/>
    <lineage>
        <taxon>Eukaryota</taxon>
        <taxon>Viridiplantae</taxon>
        <taxon>Streptophyta</taxon>
        <taxon>Embryophyta</taxon>
        <taxon>Tracheophyta</taxon>
        <taxon>Spermatophyta</taxon>
        <taxon>Magnoliopsida</taxon>
        <taxon>eudicotyledons</taxon>
        <taxon>Gunneridae</taxon>
        <taxon>Pentapetalae</taxon>
        <taxon>rosids</taxon>
        <taxon>malvids</taxon>
        <taxon>Brassicales</taxon>
        <taxon>Brassicaceae</taxon>
        <taxon>Brassiceae</taxon>
        <taxon>Brassica</taxon>
    </lineage>
</organism>
<accession>A0A3P6BE40</accession>
<name>A0A3P6BE40_BRAOL</name>
<feature type="region of interest" description="Disordered" evidence="1">
    <location>
        <begin position="1"/>
        <end position="36"/>
    </location>
</feature>
<feature type="compositionally biased region" description="Basic and acidic residues" evidence="1">
    <location>
        <begin position="7"/>
        <end position="25"/>
    </location>
</feature>